<dbReference type="EMBL" id="GGEC01041176">
    <property type="protein sequence ID" value="MBX21660.1"/>
    <property type="molecule type" value="Transcribed_RNA"/>
</dbReference>
<evidence type="ECO:0000313" key="2">
    <source>
        <dbReference type="EMBL" id="MBX21666.1"/>
    </source>
</evidence>
<accession>A0A2P2LUL1</accession>
<reference evidence="1" key="1">
    <citation type="submission" date="2018-02" db="EMBL/GenBank/DDBJ databases">
        <title>Rhizophora mucronata_Transcriptome.</title>
        <authorList>
            <person name="Meera S.P."/>
            <person name="Sreeshan A."/>
            <person name="Augustine A."/>
        </authorList>
    </citation>
    <scope>NUCLEOTIDE SEQUENCE</scope>
    <source>
        <tissue evidence="1">Leaf</tissue>
    </source>
</reference>
<evidence type="ECO:0000313" key="1">
    <source>
        <dbReference type="EMBL" id="MBX21660.1"/>
    </source>
</evidence>
<protein>
    <submittedName>
        <fullName evidence="2">Protein RCC2 homolog</fullName>
    </submittedName>
</protein>
<dbReference type="AlphaFoldDB" id="A0A2P2LUL1"/>
<organism evidence="1">
    <name type="scientific">Rhizophora mucronata</name>
    <name type="common">Asiatic mangrove</name>
    <dbReference type="NCBI Taxonomy" id="61149"/>
    <lineage>
        <taxon>Eukaryota</taxon>
        <taxon>Viridiplantae</taxon>
        <taxon>Streptophyta</taxon>
        <taxon>Embryophyta</taxon>
        <taxon>Tracheophyta</taxon>
        <taxon>Spermatophyta</taxon>
        <taxon>Magnoliopsida</taxon>
        <taxon>eudicotyledons</taxon>
        <taxon>Gunneridae</taxon>
        <taxon>Pentapetalae</taxon>
        <taxon>rosids</taxon>
        <taxon>fabids</taxon>
        <taxon>Malpighiales</taxon>
        <taxon>Rhizophoraceae</taxon>
        <taxon>Rhizophora</taxon>
    </lineage>
</organism>
<proteinExistence type="predicted"/>
<name>A0A2P2LUL1_RHIMU</name>
<sequence length="79" mass="9089">MLMDVATHGGAMSLTYVRRRVSWVMGTKFSVIDPQLFLNSRTLRLLKLEQEGATLLWFLMMVNPWHLAGTNMGNWVLVH</sequence>
<dbReference type="EMBL" id="GGEC01041182">
    <property type="protein sequence ID" value="MBX21666.1"/>
    <property type="molecule type" value="Transcribed_RNA"/>
</dbReference>